<dbReference type="InterPro" id="IPR038466">
    <property type="entry name" value="S8_pro-domain_sf"/>
</dbReference>
<feature type="active site" description="Charge relay system" evidence="10 11">
    <location>
        <position position="172"/>
    </location>
</feature>
<evidence type="ECO:0000256" key="4">
    <source>
        <dbReference type="ARBA" id="ARBA00022729"/>
    </source>
</evidence>
<feature type="region of interest" description="Disordered" evidence="12">
    <location>
        <begin position="629"/>
        <end position="667"/>
    </location>
</feature>
<dbReference type="OMA" id="MENMMIE"/>
<proteinExistence type="inferred from homology"/>
<dbReference type="KEGG" id="spu:581070"/>
<dbReference type="GO" id="GO:0000139">
    <property type="term" value="C:Golgi membrane"/>
    <property type="evidence" value="ECO:0000318"/>
    <property type="project" value="GO_Central"/>
</dbReference>
<dbReference type="Gene3D" id="2.60.120.260">
    <property type="entry name" value="Galactose-binding domain-like"/>
    <property type="match status" value="1"/>
</dbReference>
<dbReference type="PROSITE" id="PS51892">
    <property type="entry name" value="SUBTILASE"/>
    <property type="match status" value="1"/>
</dbReference>
<keyword evidence="7" id="KW-0865">Zymogen</keyword>
<evidence type="ECO:0000259" key="14">
    <source>
        <dbReference type="PROSITE" id="PS51829"/>
    </source>
</evidence>
<keyword evidence="16" id="KW-1185">Reference proteome</keyword>
<keyword evidence="6 11" id="KW-0720">Serine protease</keyword>
<dbReference type="InterPro" id="IPR002884">
    <property type="entry name" value="P_dom"/>
</dbReference>
<dbReference type="InterPro" id="IPR023828">
    <property type="entry name" value="Peptidase_S8_Ser-AS"/>
</dbReference>
<feature type="region of interest" description="Disordered" evidence="12">
    <location>
        <begin position="855"/>
        <end position="885"/>
    </location>
</feature>
<dbReference type="AlphaFoldDB" id="A0A7M7PGF8"/>
<evidence type="ECO:0000313" key="15">
    <source>
        <dbReference type="EnsemblMetazoa" id="XP_030850600"/>
    </source>
</evidence>
<dbReference type="InterPro" id="IPR022398">
    <property type="entry name" value="Peptidase_S8_His-AS"/>
</dbReference>
<evidence type="ECO:0000256" key="12">
    <source>
        <dbReference type="SAM" id="MobiDB-lite"/>
    </source>
</evidence>
<feature type="compositionally biased region" description="Acidic residues" evidence="12">
    <location>
        <begin position="633"/>
        <end position="650"/>
    </location>
</feature>
<sequence length="985" mass="109832">MAAKLIFLTFLCVATVSCLTSRDEEGLYVNEWAVKVAGGERKAREVATDHGFTFDGQIGTLRDTYGFSKKKMSARSRRGANNYNKLLAEDTRVSWVEQQKIILHSKKSADDVVPPDETGDDWAIPFNDPLWDKQWYLYNDGQKGATPGMDMNLMPAWKLGYTGKGVVVTIVDDGMDEHHPDLKDNFDMYASYDFNNISNEHSPTPDYSKPAKAVRHGTRCAGEVAAAANNSICGVGVAYEASIGGIRLLDGPATDRLTAQALQFNHSHVDIYSCCWGPVDDGIRFEMPHTLTKEAFEHGAITGRNGKGSIFVWAAGNGGHDDDHCGADGYVGDIHTIAISAINDHGRPSYFVESCPAIMAVTLSGGPSSIADIKSGDFKWNLVTTTDLNGNCTDAFVGTSSAAPLASGLFAVVLQANPQLTWRDLQYLITEGSKIPQPYNHGWSINGAGLHVHHDFGFGVLDAGKMVELALTWDLVGPQQTCEVDPIFPDRTLRQGWAQNVTLSVNCPNVHSMEHVKAHISLQAYRRGDVSLILYSPFGTPSRLIDTRIHDSKREGLTDWPFMTVHNWGEDPNGKWILQFSYNTTPDDADEPEDEVLELVPRVEVQQATLAMVGLTIYGVSEPRQHVDVNEAGGDEAEVNDEEVGEEDEDKNAAVNPHDAGKSDQNTIRKIYNQEQLESEEINLDLHDIANGVPLPPNRAHNINKITGGIGTEYFDGSLLSKQGLIKLAMFARRLDEGDPILRYLNSLDDKSLMMLGRDFDLDNVMENMMIEGREEEEVGMKEEVKAQEMDVVGEARGFNLEIEETEAKREGLDDVAFEGRSDDMTNTAILRLLRSLDVSTLRLMVKYVEEMVTDEKNARSDSLEREEALRYQDRDVEKSQDEPLQYQKKTEDALLRDTEVYNTIEKKMEEEEETEEKKVEEAIQFQKKMDDDLLGSSLSKYLKRNKENSLSLRKKDSFVGESKTGEDDRLYELLRDLQALLEDE</sequence>
<dbReference type="GO" id="GO:0005802">
    <property type="term" value="C:trans-Golgi network"/>
    <property type="evidence" value="ECO:0000318"/>
    <property type="project" value="GO_Central"/>
</dbReference>
<dbReference type="Gene3D" id="3.40.50.200">
    <property type="entry name" value="Peptidase S8/S53 domain"/>
    <property type="match status" value="1"/>
</dbReference>
<dbReference type="InterPro" id="IPR034182">
    <property type="entry name" value="Kexin/furin"/>
</dbReference>
<dbReference type="InterPro" id="IPR032815">
    <property type="entry name" value="S8_pro-domain"/>
</dbReference>
<dbReference type="PANTHER" id="PTHR42884:SF23">
    <property type="entry name" value="FURIN-LIKE PROTEASE 2"/>
    <property type="match status" value="1"/>
</dbReference>
<dbReference type="FunFam" id="2.60.120.260:FF:000368">
    <property type="entry name" value="Uncharacterized protein"/>
    <property type="match status" value="1"/>
</dbReference>
<dbReference type="PROSITE" id="PS51257">
    <property type="entry name" value="PROKAR_LIPOPROTEIN"/>
    <property type="match status" value="1"/>
</dbReference>
<feature type="active site" description="Charge relay system" evidence="10 11">
    <location>
        <position position="216"/>
    </location>
</feature>
<accession>A0A7M7PGF8</accession>
<feature type="domain" description="P/Homo B" evidence="14">
    <location>
        <begin position="476"/>
        <end position="623"/>
    </location>
</feature>
<dbReference type="Proteomes" id="UP000007110">
    <property type="component" value="Unassembled WGS sequence"/>
</dbReference>
<evidence type="ECO:0000256" key="5">
    <source>
        <dbReference type="ARBA" id="ARBA00022801"/>
    </source>
</evidence>
<dbReference type="InterPro" id="IPR036852">
    <property type="entry name" value="Peptidase_S8/S53_dom_sf"/>
</dbReference>
<organism evidence="15 16">
    <name type="scientific">Strongylocentrotus purpuratus</name>
    <name type="common">Purple sea urchin</name>
    <dbReference type="NCBI Taxonomy" id="7668"/>
    <lineage>
        <taxon>Eukaryota</taxon>
        <taxon>Metazoa</taxon>
        <taxon>Echinodermata</taxon>
        <taxon>Eleutherozoa</taxon>
        <taxon>Echinozoa</taxon>
        <taxon>Echinoidea</taxon>
        <taxon>Euechinoidea</taxon>
        <taxon>Echinacea</taxon>
        <taxon>Camarodonta</taxon>
        <taxon>Echinidea</taxon>
        <taxon>Strongylocentrotidae</taxon>
        <taxon>Strongylocentrotus</taxon>
    </lineage>
</organism>
<dbReference type="InterPro" id="IPR015500">
    <property type="entry name" value="Peptidase_S8_subtilisin-rel"/>
</dbReference>
<dbReference type="GO" id="GO:0016485">
    <property type="term" value="P:protein processing"/>
    <property type="evidence" value="ECO:0000318"/>
    <property type="project" value="GO_Central"/>
</dbReference>
<dbReference type="InterPro" id="IPR008979">
    <property type="entry name" value="Galactose-bd-like_sf"/>
</dbReference>
<comment type="similarity">
    <text evidence="1">Belongs to the peptidase S8 family. Furin subfamily.</text>
</comment>
<dbReference type="GeneID" id="581070"/>
<protein>
    <recommendedName>
        <fullName evidence="14">P/Homo B domain-containing protein</fullName>
    </recommendedName>
</protein>
<feature type="chain" id="PRO_5029575564" description="P/Homo B domain-containing protein" evidence="13">
    <location>
        <begin position="19"/>
        <end position="985"/>
    </location>
</feature>
<dbReference type="GO" id="GO:0004252">
    <property type="term" value="F:serine-type endopeptidase activity"/>
    <property type="evidence" value="ECO:0000318"/>
    <property type="project" value="GO_Central"/>
</dbReference>
<dbReference type="Pfam" id="PF00082">
    <property type="entry name" value="Peptidase_S8"/>
    <property type="match status" value="1"/>
</dbReference>
<evidence type="ECO:0000256" key="1">
    <source>
        <dbReference type="ARBA" id="ARBA00005325"/>
    </source>
</evidence>
<evidence type="ECO:0000256" key="6">
    <source>
        <dbReference type="ARBA" id="ARBA00022825"/>
    </source>
</evidence>
<evidence type="ECO:0000256" key="7">
    <source>
        <dbReference type="ARBA" id="ARBA00023145"/>
    </source>
</evidence>
<evidence type="ECO:0000256" key="11">
    <source>
        <dbReference type="PROSITE-ProRule" id="PRU01240"/>
    </source>
</evidence>
<dbReference type="InParanoid" id="A0A7M7PGF8"/>
<dbReference type="InterPro" id="IPR000209">
    <property type="entry name" value="Peptidase_S8/S53_dom"/>
</dbReference>
<dbReference type="EnsemblMetazoa" id="XM_030994740">
    <property type="protein sequence ID" value="XP_030850600"/>
    <property type="gene ID" value="LOC581070"/>
</dbReference>
<keyword evidence="5 11" id="KW-0378">Hydrolase</keyword>
<dbReference type="FunFam" id="3.40.50.200:FF:000021">
    <property type="entry name" value="Proprotein convertase subtilisin/kexin type 5a"/>
    <property type="match status" value="1"/>
</dbReference>
<dbReference type="PROSITE" id="PS51829">
    <property type="entry name" value="P_HOMO_B"/>
    <property type="match status" value="1"/>
</dbReference>
<evidence type="ECO:0000256" key="8">
    <source>
        <dbReference type="ARBA" id="ARBA00023157"/>
    </source>
</evidence>
<dbReference type="SUPFAM" id="SSF54897">
    <property type="entry name" value="Protease propeptides/inhibitors"/>
    <property type="match status" value="1"/>
</dbReference>
<dbReference type="PROSITE" id="PS00138">
    <property type="entry name" value="SUBTILASE_SER"/>
    <property type="match status" value="1"/>
</dbReference>
<dbReference type="RefSeq" id="XP_030850600.1">
    <property type="nucleotide sequence ID" value="XM_030994740.1"/>
</dbReference>
<evidence type="ECO:0000313" key="16">
    <source>
        <dbReference type="Proteomes" id="UP000007110"/>
    </source>
</evidence>
<dbReference type="SUPFAM" id="SSF49785">
    <property type="entry name" value="Galactose-binding domain-like"/>
    <property type="match status" value="1"/>
</dbReference>
<dbReference type="Pfam" id="PF01483">
    <property type="entry name" value="P_proprotein"/>
    <property type="match status" value="1"/>
</dbReference>
<dbReference type="PROSITE" id="PS00137">
    <property type="entry name" value="SUBTILASE_HIS"/>
    <property type="match status" value="1"/>
</dbReference>
<dbReference type="PRINTS" id="PR00723">
    <property type="entry name" value="SUBTILISIN"/>
</dbReference>
<evidence type="ECO:0000256" key="3">
    <source>
        <dbReference type="ARBA" id="ARBA00022685"/>
    </source>
</evidence>
<reference evidence="16" key="1">
    <citation type="submission" date="2015-02" db="EMBL/GenBank/DDBJ databases">
        <title>Genome sequencing for Strongylocentrotus purpuratus.</title>
        <authorList>
            <person name="Murali S."/>
            <person name="Liu Y."/>
            <person name="Vee V."/>
            <person name="English A."/>
            <person name="Wang M."/>
            <person name="Skinner E."/>
            <person name="Han Y."/>
            <person name="Muzny D.M."/>
            <person name="Worley K.C."/>
            <person name="Gibbs R.A."/>
        </authorList>
    </citation>
    <scope>NUCLEOTIDE SEQUENCE</scope>
</reference>
<dbReference type="Gene3D" id="3.30.70.850">
    <property type="entry name" value="Peptidase S8, pro-domain"/>
    <property type="match status" value="1"/>
</dbReference>
<dbReference type="PANTHER" id="PTHR42884">
    <property type="entry name" value="PROPROTEIN CONVERTASE SUBTILISIN/KEXIN-RELATED"/>
    <property type="match status" value="1"/>
</dbReference>
<dbReference type="PROSITE" id="PS00136">
    <property type="entry name" value="SUBTILASE_ASP"/>
    <property type="match status" value="1"/>
</dbReference>
<evidence type="ECO:0000256" key="13">
    <source>
        <dbReference type="SAM" id="SignalP"/>
    </source>
</evidence>
<dbReference type="OrthoDB" id="300641at2759"/>
<keyword evidence="3" id="KW-0165">Cleavage on pair of basic residues</keyword>
<feature type="active site" description="Charge relay system" evidence="10 11">
    <location>
        <position position="400"/>
    </location>
</feature>
<evidence type="ECO:0000256" key="9">
    <source>
        <dbReference type="ARBA" id="ARBA00023180"/>
    </source>
</evidence>
<dbReference type="CDD" id="cd04059">
    <property type="entry name" value="Peptidases_S8_Protein_convertases_Kexins_Furin-like"/>
    <property type="match status" value="1"/>
</dbReference>
<feature type="compositionally biased region" description="Basic and acidic residues" evidence="12">
    <location>
        <begin position="855"/>
        <end position="882"/>
    </location>
</feature>
<dbReference type="SUPFAM" id="SSF52743">
    <property type="entry name" value="Subtilisin-like"/>
    <property type="match status" value="1"/>
</dbReference>
<keyword evidence="2 11" id="KW-0645">Protease</keyword>
<keyword evidence="4 13" id="KW-0732">Signal</keyword>
<evidence type="ECO:0000256" key="2">
    <source>
        <dbReference type="ARBA" id="ARBA00022670"/>
    </source>
</evidence>
<keyword evidence="8" id="KW-1015">Disulfide bond</keyword>
<name>A0A7M7PGF8_STRPU</name>
<feature type="signal peptide" evidence="13">
    <location>
        <begin position="1"/>
        <end position="18"/>
    </location>
</feature>
<evidence type="ECO:0000256" key="10">
    <source>
        <dbReference type="PIRSR" id="PIRSR615500-1"/>
    </source>
</evidence>
<keyword evidence="9" id="KW-0325">Glycoprotein</keyword>
<dbReference type="InterPro" id="IPR023827">
    <property type="entry name" value="Peptidase_S8_Asp-AS"/>
</dbReference>
<dbReference type="Pfam" id="PF16470">
    <property type="entry name" value="S8_pro-domain"/>
    <property type="match status" value="1"/>
</dbReference>
<reference evidence="15" key="2">
    <citation type="submission" date="2021-01" db="UniProtKB">
        <authorList>
            <consortium name="EnsemblMetazoa"/>
        </authorList>
    </citation>
    <scope>IDENTIFICATION</scope>
</reference>